<evidence type="ECO:0000256" key="1">
    <source>
        <dbReference type="ARBA" id="ARBA00022741"/>
    </source>
</evidence>
<dbReference type="GO" id="GO:0005524">
    <property type="term" value="F:ATP binding"/>
    <property type="evidence" value="ECO:0007669"/>
    <property type="project" value="UniProtKB-KW"/>
</dbReference>
<evidence type="ECO:0000313" key="4">
    <source>
        <dbReference type="EMBL" id="RDX82069.1"/>
    </source>
</evidence>
<dbReference type="PANTHER" id="PTHR24223">
    <property type="entry name" value="ATP-BINDING CASSETTE SUB-FAMILY C"/>
    <property type="match status" value="1"/>
</dbReference>
<name>A0A371FUQ2_MUCPR</name>
<feature type="domain" description="ABC transporter" evidence="3">
    <location>
        <begin position="108"/>
        <end position="172"/>
    </location>
</feature>
<dbReference type="GO" id="GO:0016887">
    <property type="term" value="F:ATP hydrolysis activity"/>
    <property type="evidence" value="ECO:0007669"/>
    <property type="project" value="InterPro"/>
</dbReference>
<evidence type="ECO:0000256" key="2">
    <source>
        <dbReference type="ARBA" id="ARBA00022840"/>
    </source>
</evidence>
<organism evidence="4 5">
    <name type="scientific">Mucuna pruriens</name>
    <name type="common">Velvet bean</name>
    <name type="synonym">Dolichos pruriens</name>
    <dbReference type="NCBI Taxonomy" id="157652"/>
    <lineage>
        <taxon>Eukaryota</taxon>
        <taxon>Viridiplantae</taxon>
        <taxon>Streptophyta</taxon>
        <taxon>Embryophyta</taxon>
        <taxon>Tracheophyta</taxon>
        <taxon>Spermatophyta</taxon>
        <taxon>Magnoliopsida</taxon>
        <taxon>eudicotyledons</taxon>
        <taxon>Gunneridae</taxon>
        <taxon>Pentapetalae</taxon>
        <taxon>rosids</taxon>
        <taxon>fabids</taxon>
        <taxon>Fabales</taxon>
        <taxon>Fabaceae</taxon>
        <taxon>Papilionoideae</taxon>
        <taxon>50 kb inversion clade</taxon>
        <taxon>NPAAA clade</taxon>
        <taxon>indigoferoid/millettioid clade</taxon>
        <taxon>Phaseoleae</taxon>
        <taxon>Mucuna</taxon>
    </lineage>
</organism>
<dbReference type="AlphaFoldDB" id="A0A371FUQ2"/>
<dbReference type="Gene3D" id="3.40.50.300">
    <property type="entry name" value="P-loop containing nucleotide triphosphate hydrolases"/>
    <property type="match status" value="2"/>
</dbReference>
<dbReference type="PANTHER" id="PTHR24223:SF391">
    <property type="entry name" value="ABC-TYPE XENOBIOTIC TRANSPORTER"/>
    <property type="match status" value="1"/>
</dbReference>
<dbReference type="EMBL" id="QJKJ01007753">
    <property type="protein sequence ID" value="RDX82069.1"/>
    <property type="molecule type" value="Genomic_DNA"/>
</dbReference>
<dbReference type="Pfam" id="PF00005">
    <property type="entry name" value="ABC_tran"/>
    <property type="match status" value="1"/>
</dbReference>
<keyword evidence="2" id="KW-0067">ATP-binding</keyword>
<dbReference type="Proteomes" id="UP000257109">
    <property type="component" value="Unassembled WGS sequence"/>
</dbReference>
<dbReference type="STRING" id="157652.A0A371FUQ2"/>
<dbReference type="GO" id="GO:0016020">
    <property type="term" value="C:membrane"/>
    <property type="evidence" value="ECO:0007669"/>
    <property type="project" value="TreeGrafter"/>
</dbReference>
<protein>
    <submittedName>
        <fullName evidence="4">ABC transporter C family member 5</fullName>
    </submittedName>
</protein>
<keyword evidence="1" id="KW-0547">Nucleotide-binding</keyword>
<evidence type="ECO:0000313" key="5">
    <source>
        <dbReference type="Proteomes" id="UP000257109"/>
    </source>
</evidence>
<dbReference type="OrthoDB" id="6500128at2759"/>
<feature type="non-terminal residue" evidence="4">
    <location>
        <position position="1"/>
    </location>
</feature>
<dbReference type="SUPFAM" id="SSF52540">
    <property type="entry name" value="P-loop containing nucleoside triphosphate hydrolases"/>
    <property type="match status" value="1"/>
</dbReference>
<proteinExistence type="predicted"/>
<gene>
    <name evidence="4" type="primary">ABCC5</name>
    <name evidence="4" type="ORF">CR513_37188</name>
</gene>
<reference evidence="4" key="1">
    <citation type="submission" date="2018-05" db="EMBL/GenBank/DDBJ databases">
        <title>Draft genome of Mucuna pruriens seed.</title>
        <authorList>
            <person name="Nnadi N.E."/>
            <person name="Vos R."/>
            <person name="Hasami M.H."/>
            <person name="Devisetty U.K."/>
            <person name="Aguiy J.C."/>
        </authorList>
    </citation>
    <scope>NUCLEOTIDE SEQUENCE [LARGE SCALE GENOMIC DNA]</scope>
    <source>
        <strain evidence="4">JCA_2017</strain>
    </source>
</reference>
<dbReference type="InterPro" id="IPR027417">
    <property type="entry name" value="P-loop_NTPase"/>
</dbReference>
<dbReference type="InterPro" id="IPR003439">
    <property type="entry name" value="ABC_transporter-like_ATP-bd"/>
</dbReference>
<keyword evidence="5" id="KW-1185">Reference proteome</keyword>
<dbReference type="InterPro" id="IPR050173">
    <property type="entry name" value="ABC_transporter_C-like"/>
</dbReference>
<accession>A0A371FUQ2</accession>
<sequence length="234" mass="26192">MPMEDVRLLCGSAYYSQITSEAPSIIENFRPPSSWPENGTIQLNDPKVRYKESLPVVLHGISCTFPGGKKIGIVGRTWSYLIQALFRLVEPEVGSILIENNLDPLEEQSDKEIREALDKSQLGEIICETERKLDVPVLENEDNWSVGQRQLVSLGGALLRQSKILVLDEATTSFGTATDNLIQKIIRREFRDCTVCTIAHRIPIIIDSDLVLNKVIGHRRKANMSVRTGGFTNC</sequence>
<evidence type="ECO:0000259" key="3">
    <source>
        <dbReference type="Pfam" id="PF00005"/>
    </source>
</evidence>
<comment type="caution">
    <text evidence="4">The sequence shown here is derived from an EMBL/GenBank/DDBJ whole genome shotgun (WGS) entry which is preliminary data.</text>
</comment>
<dbReference type="GO" id="GO:0042626">
    <property type="term" value="F:ATPase-coupled transmembrane transporter activity"/>
    <property type="evidence" value="ECO:0007669"/>
    <property type="project" value="TreeGrafter"/>
</dbReference>